<keyword evidence="2" id="KW-0862">Zinc</keyword>
<comment type="similarity">
    <text evidence="1 2">Belongs to the zinc-containing alcohol dehydrogenase family. Quinone oxidoreductase subfamily.</text>
</comment>
<comment type="caution">
    <text evidence="4">The sequence shown here is derived from an EMBL/GenBank/DDBJ whole genome shotgun (WGS) entry which is preliminary data.</text>
</comment>
<gene>
    <name evidence="4" type="ORF">DP119_14150</name>
</gene>
<dbReference type="InterPro" id="IPR052585">
    <property type="entry name" value="Lipid_raft_assoc_Zn_ADH"/>
</dbReference>
<dbReference type="SMART" id="SM00829">
    <property type="entry name" value="PKS_ER"/>
    <property type="match status" value="1"/>
</dbReference>
<dbReference type="Pfam" id="PF00107">
    <property type="entry name" value="ADH_zinc_N"/>
    <property type="match status" value="1"/>
</dbReference>
<keyword evidence="2" id="KW-0479">Metal-binding</keyword>
<keyword evidence="5" id="KW-1185">Reference proteome</keyword>
<dbReference type="InterPro" id="IPR014182">
    <property type="entry name" value="ADH_Zn_typ-1"/>
</dbReference>
<feature type="domain" description="Enoyl reductase (ER)" evidence="3">
    <location>
        <begin position="22"/>
        <end position="345"/>
    </location>
</feature>
<dbReference type="CDD" id="cd08252">
    <property type="entry name" value="AL_MDR"/>
    <property type="match status" value="1"/>
</dbReference>
<keyword evidence="2" id="KW-0560">Oxidoreductase</keyword>
<dbReference type="GO" id="GO:0008270">
    <property type="term" value="F:zinc ion binding"/>
    <property type="evidence" value="ECO:0007669"/>
    <property type="project" value="InterPro"/>
</dbReference>
<dbReference type="SUPFAM" id="SSF51735">
    <property type="entry name" value="NAD(P)-binding Rossmann-fold domains"/>
    <property type="match status" value="1"/>
</dbReference>
<evidence type="ECO:0000256" key="1">
    <source>
        <dbReference type="ARBA" id="ARBA00010371"/>
    </source>
</evidence>
<dbReference type="SUPFAM" id="SSF50129">
    <property type="entry name" value="GroES-like"/>
    <property type="match status" value="1"/>
</dbReference>
<name>A0A365K0U1_9BACL</name>
<dbReference type="OrthoDB" id="9792162at2"/>
<sequence>MKGRRNGLTMKMIALGFYKPGNTEQPPEFEAVELDKPEPEGHDLLVEVKAVSVNPTDYKTRDSKKPDDDSLTIVGRDVAGVVVSVGSKCSLFKEGDEVFYAGTNVREGGHSEFHLVDERIVGHKPKNLDFAQAAALPLTGLTAMEALFVRLGISKNPQDNAAKNILIIGAAGGVGSIATQIAKLAGLTVIGTASRQETVEWAKDHGAHHTINHHHELLPQLKELDIDGVDYIFCLTNTDDHMAGMADAIRPQGKICSILPAFEPLAPALFGKSVTFVYELMYTRSMFQTEDMIEQYHLLNELSEWADNDKVQSTLNETMAPINPENLKEAYGKLMSGKTIGKIVLEGPVEK</sequence>
<evidence type="ECO:0000259" key="3">
    <source>
        <dbReference type="SMART" id="SM00829"/>
    </source>
</evidence>
<dbReference type="AlphaFoldDB" id="A0A365K0U1"/>
<evidence type="ECO:0000256" key="2">
    <source>
        <dbReference type="RuleBase" id="RU364000"/>
    </source>
</evidence>
<dbReference type="InterPro" id="IPR013154">
    <property type="entry name" value="ADH-like_N"/>
</dbReference>
<dbReference type="Gene3D" id="3.90.180.10">
    <property type="entry name" value="Medium-chain alcohol dehydrogenases, catalytic domain"/>
    <property type="match status" value="1"/>
</dbReference>
<evidence type="ECO:0000313" key="5">
    <source>
        <dbReference type="Proteomes" id="UP000251869"/>
    </source>
</evidence>
<dbReference type="Proteomes" id="UP000251869">
    <property type="component" value="Unassembled WGS sequence"/>
</dbReference>
<evidence type="ECO:0000313" key="4">
    <source>
        <dbReference type="EMBL" id="RAZ66272.1"/>
    </source>
</evidence>
<reference evidence="4 5" key="1">
    <citation type="submission" date="2018-06" db="EMBL/GenBank/DDBJ databases">
        <title>The draft genome sequences of strains SCU63 and S1.</title>
        <authorList>
            <person name="Gan L."/>
        </authorList>
    </citation>
    <scope>NUCLEOTIDE SEQUENCE [LARGE SCALE GENOMIC DNA]</scope>
    <source>
        <strain evidence="4 5">S1</strain>
    </source>
</reference>
<dbReference type="Gene3D" id="3.40.50.720">
    <property type="entry name" value="NAD(P)-binding Rossmann-like Domain"/>
    <property type="match status" value="1"/>
</dbReference>
<dbReference type="InterPro" id="IPR020843">
    <property type="entry name" value="ER"/>
</dbReference>
<dbReference type="PANTHER" id="PTHR43482">
    <property type="entry name" value="PROTEIN AST1-RELATED"/>
    <property type="match status" value="1"/>
</dbReference>
<dbReference type="InterPro" id="IPR036291">
    <property type="entry name" value="NAD(P)-bd_dom_sf"/>
</dbReference>
<dbReference type="InterPro" id="IPR013149">
    <property type="entry name" value="ADH-like_C"/>
</dbReference>
<dbReference type="PANTHER" id="PTHR43482:SF1">
    <property type="entry name" value="PROTEIN AST1-RELATED"/>
    <property type="match status" value="1"/>
</dbReference>
<dbReference type="InterPro" id="IPR011032">
    <property type="entry name" value="GroES-like_sf"/>
</dbReference>
<protein>
    <recommendedName>
        <fullName evidence="2">Zinc-type alcohol dehydrogenase-like protein</fullName>
    </recommendedName>
</protein>
<organism evidence="4 5">
    <name type="scientific">Planococcus maitriensis</name>
    <dbReference type="NCBI Taxonomy" id="221799"/>
    <lineage>
        <taxon>Bacteria</taxon>
        <taxon>Bacillati</taxon>
        <taxon>Bacillota</taxon>
        <taxon>Bacilli</taxon>
        <taxon>Bacillales</taxon>
        <taxon>Caryophanaceae</taxon>
        <taxon>Planococcus</taxon>
    </lineage>
</organism>
<proteinExistence type="inferred from homology"/>
<accession>A0A365K0U1</accession>
<dbReference type="GO" id="GO:0016491">
    <property type="term" value="F:oxidoreductase activity"/>
    <property type="evidence" value="ECO:0007669"/>
    <property type="project" value="UniProtKB-KW"/>
</dbReference>
<dbReference type="NCBIfam" id="TIGR02817">
    <property type="entry name" value="adh_fam_1"/>
    <property type="match status" value="1"/>
</dbReference>
<dbReference type="EMBL" id="QLZQ01000008">
    <property type="protein sequence ID" value="RAZ66272.1"/>
    <property type="molecule type" value="Genomic_DNA"/>
</dbReference>
<dbReference type="Pfam" id="PF08240">
    <property type="entry name" value="ADH_N"/>
    <property type="match status" value="1"/>
</dbReference>